<organism evidence="3">
    <name type="scientific">uncultured bacterium</name>
    <name type="common">gcode 4</name>
    <dbReference type="NCBI Taxonomy" id="1234023"/>
    <lineage>
        <taxon>Bacteria</taxon>
        <taxon>environmental samples</taxon>
    </lineage>
</organism>
<comment type="similarity">
    <text evidence="1">Belongs to the UPF0213 family.</text>
</comment>
<gene>
    <name evidence="3" type="ORF">ACD_3C00022G0001</name>
</gene>
<dbReference type="Pfam" id="PF01541">
    <property type="entry name" value="GIY-YIG"/>
    <property type="match status" value="1"/>
</dbReference>
<dbReference type="Gene3D" id="3.40.1440.10">
    <property type="entry name" value="GIY-YIG endonuclease"/>
    <property type="match status" value="1"/>
</dbReference>
<dbReference type="PANTHER" id="PTHR34477:SF5">
    <property type="entry name" value="BSL5627 PROTEIN"/>
    <property type="match status" value="1"/>
</dbReference>
<dbReference type="EMBL" id="AMFJ01000296">
    <property type="protein sequence ID" value="EKE28743.1"/>
    <property type="molecule type" value="Genomic_DNA"/>
</dbReference>
<dbReference type="PANTHER" id="PTHR34477">
    <property type="entry name" value="UPF0213 PROTEIN YHBQ"/>
    <property type="match status" value="1"/>
</dbReference>
<protein>
    <recommendedName>
        <fullName evidence="2">GIY-YIG domain-containing protein</fullName>
    </recommendedName>
</protein>
<dbReference type="PROSITE" id="PS50164">
    <property type="entry name" value="GIY_YIG"/>
    <property type="match status" value="1"/>
</dbReference>
<dbReference type="InterPro" id="IPR050190">
    <property type="entry name" value="UPF0213_domain"/>
</dbReference>
<dbReference type="SUPFAM" id="SSF82771">
    <property type="entry name" value="GIY-YIG endonuclease"/>
    <property type="match status" value="1"/>
</dbReference>
<evidence type="ECO:0000313" key="3">
    <source>
        <dbReference type="EMBL" id="EKE28743.1"/>
    </source>
</evidence>
<name>K2G0I0_9BACT</name>
<dbReference type="InterPro" id="IPR000305">
    <property type="entry name" value="GIY-YIG_endonuc"/>
</dbReference>
<dbReference type="CDD" id="cd10448">
    <property type="entry name" value="GIY-YIG_unchar_3"/>
    <property type="match status" value="1"/>
</dbReference>
<sequence>MKQYYTYILASERNWTLYVWVTSDLIKRVYEHKNWINAEFTNKYNIKHLVYFEIFNDIWDAIEREKRIKKWNRTWKLELIEKNNPEWKDLYKEFTS</sequence>
<dbReference type="InterPro" id="IPR035901">
    <property type="entry name" value="GIY-YIG_endonuc_sf"/>
</dbReference>
<proteinExistence type="inferred from homology"/>
<evidence type="ECO:0000256" key="1">
    <source>
        <dbReference type="ARBA" id="ARBA00007435"/>
    </source>
</evidence>
<feature type="domain" description="GIY-YIG" evidence="2">
    <location>
        <begin position="2"/>
        <end position="78"/>
    </location>
</feature>
<dbReference type="AlphaFoldDB" id="K2G0I0"/>
<reference evidence="3" key="1">
    <citation type="journal article" date="2012" name="Science">
        <title>Fermentation, hydrogen, and sulfur metabolism in multiple uncultivated bacterial phyla.</title>
        <authorList>
            <person name="Wrighton K.C."/>
            <person name="Thomas B.C."/>
            <person name="Sharon I."/>
            <person name="Miller C.S."/>
            <person name="Castelle C.J."/>
            <person name="VerBerkmoes N.C."/>
            <person name="Wilkins M.J."/>
            <person name="Hettich R.L."/>
            <person name="Lipton M.S."/>
            <person name="Williams K.H."/>
            <person name="Long P.E."/>
            <person name="Banfield J.F."/>
        </authorList>
    </citation>
    <scope>NUCLEOTIDE SEQUENCE [LARGE SCALE GENOMIC DNA]</scope>
</reference>
<accession>K2G0I0</accession>
<comment type="caution">
    <text evidence="3">The sequence shown here is derived from an EMBL/GenBank/DDBJ whole genome shotgun (WGS) entry which is preliminary data.</text>
</comment>
<evidence type="ECO:0000259" key="2">
    <source>
        <dbReference type="PROSITE" id="PS50164"/>
    </source>
</evidence>